<organism evidence="3 4">
    <name type="scientific">Neogobius melanostomus</name>
    <name type="common">round goby</name>
    <dbReference type="NCBI Taxonomy" id="47308"/>
    <lineage>
        <taxon>Eukaryota</taxon>
        <taxon>Metazoa</taxon>
        <taxon>Chordata</taxon>
        <taxon>Craniata</taxon>
        <taxon>Vertebrata</taxon>
        <taxon>Euteleostomi</taxon>
        <taxon>Actinopterygii</taxon>
        <taxon>Neopterygii</taxon>
        <taxon>Teleostei</taxon>
        <taxon>Neoteleostei</taxon>
        <taxon>Acanthomorphata</taxon>
        <taxon>Gobiaria</taxon>
        <taxon>Gobiiformes</taxon>
        <taxon>Gobioidei</taxon>
        <taxon>Gobiidae</taxon>
        <taxon>Benthophilinae</taxon>
        <taxon>Neogobiini</taxon>
        <taxon>Neogobius</taxon>
    </lineage>
</organism>
<feature type="compositionally biased region" description="Polar residues" evidence="1">
    <location>
        <begin position="1"/>
        <end position="16"/>
    </location>
</feature>
<dbReference type="Proteomes" id="UP000694523">
    <property type="component" value="Unplaced"/>
</dbReference>
<dbReference type="Pfam" id="PF01302">
    <property type="entry name" value="CAP_GLY"/>
    <property type="match status" value="1"/>
</dbReference>
<name>A0A8C6T4X0_9GOBI</name>
<feature type="domain" description="CAP-Gly" evidence="2">
    <location>
        <begin position="24"/>
        <end position="66"/>
    </location>
</feature>
<reference evidence="3" key="1">
    <citation type="submission" date="2025-08" db="UniProtKB">
        <authorList>
            <consortium name="Ensembl"/>
        </authorList>
    </citation>
    <scope>IDENTIFICATION</scope>
</reference>
<evidence type="ECO:0000256" key="1">
    <source>
        <dbReference type="SAM" id="MobiDB-lite"/>
    </source>
</evidence>
<feature type="compositionally biased region" description="Acidic residues" evidence="1">
    <location>
        <begin position="85"/>
        <end position="98"/>
    </location>
</feature>
<keyword evidence="4" id="KW-1185">Reference proteome</keyword>
<accession>A0A8C6T4X0</accession>
<sequence>MIQQQSLRLQDTTVPTPGTLRFKGPTSFANGFWAGVELDKSEGSNNGTYDGVLYFECAEQHGIFAPPDRITHLTDKFEMFIDTTEDDDSFNDDVSEDENEKHKTKQAKPQKQQCFGNEQIFSIKSESGDKITDDPVHLINALHQSNHHNSPIPNGKSFWDSGDMSPSPLIEDKTLMLINRSGLSHKESSLLFHE</sequence>
<dbReference type="GO" id="GO:0034453">
    <property type="term" value="P:microtubule anchoring"/>
    <property type="evidence" value="ECO:0007669"/>
    <property type="project" value="InterPro"/>
</dbReference>
<dbReference type="InterPro" id="IPR000938">
    <property type="entry name" value="CAP-Gly_domain"/>
</dbReference>
<proteinExistence type="predicted"/>
<dbReference type="GO" id="GO:0008017">
    <property type="term" value="F:microtubule binding"/>
    <property type="evidence" value="ECO:0007669"/>
    <property type="project" value="InterPro"/>
</dbReference>
<feature type="region of interest" description="Disordered" evidence="1">
    <location>
        <begin position="1"/>
        <end position="21"/>
    </location>
</feature>
<dbReference type="AlphaFoldDB" id="A0A8C6T4X0"/>
<dbReference type="PROSITE" id="PS50245">
    <property type="entry name" value="CAP_GLY_2"/>
    <property type="match status" value="1"/>
</dbReference>
<dbReference type="GO" id="GO:0005813">
    <property type="term" value="C:centrosome"/>
    <property type="evidence" value="ECO:0007669"/>
    <property type="project" value="InterPro"/>
</dbReference>
<protein>
    <recommendedName>
        <fullName evidence="2">CAP-Gly domain-containing protein</fullName>
    </recommendedName>
</protein>
<evidence type="ECO:0000313" key="4">
    <source>
        <dbReference type="Proteomes" id="UP000694523"/>
    </source>
</evidence>
<feature type="region of interest" description="Disordered" evidence="1">
    <location>
        <begin position="85"/>
        <end position="112"/>
    </location>
</feature>
<evidence type="ECO:0000259" key="2">
    <source>
        <dbReference type="PROSITE" id="PS50245"/>
    </source>
</evidence>
<dbReference type="PANTHER" id="PTHR13958">
    <property type="entry name" value="CENTROSOME-ASSOCIATED PROTEIN 350"/>
    <property type="match status" value="1"/>
</dbReference>
<evidence type="ECO:0000313" key="3">
    <source>
        <dbReference type="Ensembl" id="ENSNMLP00000014518.1"/>
    </source>
</evidence>
<dbReference type="PANTHER" id="PTHR13958:SF3">
    <property type="entry name" value="CAP-GLY DOMAIN-CONTAINING PROTEIN-RELATED"/>
    <property type="match status" value="1"/>
</dbReference>
<dbReference type="InterPro" id="IPR028750">
    <property type="entry name" value="CEP350/CC187"/>
</dbReference>
<dbReference type="InterPro" id="IPR036859">
    <property type="entry name" value="CAP-Gly_dom_sf"/>
</dbReference>
<reference evidence="3" key="2">
    <citation type="submission" date="2025-09" db="UniProtKB">
        <authorList>
            <consortium name="Ensembl"/>
        </authorList>
    </citation>
    <scope>IDENTIFICATION</scope>
</reference>
<dbReference type="Gene3D" id="2.30.30.190">
    <property type="entry name" value="CAP Gly-rich-like domain"/>
    <property type="match status" value="1"/>
</dbReference>
<dbReference type="SMART" id="SM01052">
    <property type="entry name" value="CAP_GLY"/>
    <property type="match status" value="1"/>
</dbReference>
<dbReference type="Ensembl" id="ENSNMLT00000016323.1">
    <property type="protein sequence ID" value="ENSNMLP00000014518.1"/>
    <property type="gene ID" value="ENSNMLG00000009669.1"/>
</dbReference>
<dbReference type="SUPFAM" id="SSF74924">
    <property type="entry name" value="Cap-Gly domain"/>
    <property type="match status" value="1"/>
</dbReference>